<dbReference type="InterPro" id="IPR003736">
    <property type="entry name" value="PAAI_dom"/>
</dbReference>
<dbReference type="InterPro" id="IPR006683">
    <property type="entry name" value="Thioestr_dom"/>
</dbReference>
<organism evidence="3 4">
    <name type="scientific">Microtetraspora glauca</name>
    <dbReference type="NCBI Taxonomy" id="1996"/>
    <lineage>
        <taxon>Bacteria</taxon>
        <taxon>Bacillati</taxon>
        <taxon>Actinomycetota</taxon>
        <taxon>Actinomycetes</taxon>
        <taxon>Streptosporangiales</taxon>
        <taxon>Streptosporangiaceae</taxon>
        <taxon>Microtetraspora</taxon>
    </lineage>
</organism>
<dbReference type="PANTHER" id="PTHR43240:SF8">
    <property type="entry name" value="PHENYLACETIC ACID DEGRADATION-RELATED PROTEIN"/>
    <property type="match status" value="1"/>
</dbReference>
<dbReference type="NCBIfam" id="TIGR00369">
    <property type="entry name" value="unchar_dom_1"/>
    <property type="match status" value="1"/>
</dbReference>
<sequence>MGDHAPRATPEEPTPANLTRLVAGRLPGLLGFRVVATDDTTDGGTVTAELDVRPELLAPNGYLHAATVVALADTACGIGCRLRLPDGARGFTTVQLTTSYTGTAREGTVRTVATLAHGGRRTQVWDAVVSDGTGRTIALFRCTQMILWPEPDGVEA</sequence>
<proteinExistence type="predicted"/>
<keyword evidence="1 3" id="KW-0378">Hydrolase</keyword>
<dbReference type="Proteomes" id="UP001551675">
    <property type="component" value="Unassembled WGS sequence"/>
</dbReference>
<evidence type="ECO:0000313" key="3">
    <source>
        <dbReference type="EMBL" id="MEV0973182.1"/>
    </source>
</evidence>
<dbReference type="Pfam" id="PF03061">
    <property type="entry name" value="4HBT"/>
    <property type="match status" value="1"/>
</dbReference>
<reference evidence="3 4" key="1">
    <citation type="submission" date="2024-06" db="EMBL/GenBank/DDBJ databases">
        <title>The Natural Products Discovery Center: Release of the First 8490 Sequenced Strains for Exploring Actinobacteria Biosynthetic Diversity.</title>
        <authorList>
            <person name="Kalkreuter E."/>
            <person name="Kautsar S.A."/>
            <person name="Yang D."/>
            <person name="Bader C.D."/>
            <person name="Teijaro C.N."/>
            <person name="Fluegel L."/>
            <person name="Davis C.M."/>
            <person name="Simpson J.R."/>
            <person name="Lauterbach L."/>
            <person name="Steele A.D."/>
            <person name="Gui C."/>
            <person name="Meng S."/>
            <person name="Li G."/>
            <person name="Viehrig K."/>
            <person name="Ye F."/>
            <person name="Su P."/>
            <person name="Kiefer A.F."/>
            <person name="Nichols A."/>
            <person name="Cepeda A.J."/>
            <person name="Yan W."/>
            <person name="Fan B."/>
            <person name="Jiang Y."/>
            <person name="Adhikari A."/>
            <person name="Zheng C.-J."/>
            <person name="Schuster L."/>
            <person name="Cowan T.M."/>
            <person name="Smanski M.J."/>
            <person name="Chevrette M.G."/>
            <person name="De Carvalho L.P.S."/>
            <person name="Shen B."/>
        </authorList>
    </citation>
    <scope>NUCLEOTIDE SEQUENCE [LARGE SCALE GENOMIC DNA]</scope>
    <source>
        <strain evidence="3 4">NPDC050100</strain>
    </source>
</reference>
<dbReference type="RefSeq" id="WP_358138682.1">
    <property type="nucleotide sequence ID" value="NZ_JBFALK010000020.1"/>
</dbReference>
<gene>
    <name evidence="3" type="ORF">AB0I59_31650</name>
</gene>
<comment type="caution">
    <text evidence="3">The sequence shown here is derived from an EMBL/GenBank/DDBJ whole genome shotgun (WGS) entry which is preliminary data.</text>
</comment>
<evidence type="ECO:0000313" key="4">
    <source>
        <dbReference type="Proteomes" id="UP001551675"/>
    </source>
</evidence>
<evidence type="ECO:0000256" key="1">
    <source>
        <dbReference type="ARBA" id="ARBA00022801"/>
    </source>
</evidence>
<name>A0ABV3GPG7_MICGL</name>
<dbReference type="PANTHER" id="PTHR43240">
    <property type="entry name" value="1,4-DIHYDROXY-2-NAPHTHOYL-COA THIOESTERASE 1"/>
    <property type="match status" value="1"/>
</dbReference>
<feature type="domain" description="Thioesterase" evidence="2">
    <location>
        <begin position="60"/>
        <end position="137"/>
    </location>
</feature>
<keyword evidence="4" id="KW-1185">Reference proteome</keyword>
<accession>A0ABV3GPG7</accession>
<dbReference type="EMBL" id="JBFALK010000020">
    <property type="protein sequence ID" value="MEV0973182.1"/>
    <property type="molecule type" value="Genomic_DNA"/>
</dbReference>
<dbReference type="SUPFAM" id="SSF54637">
    <property type="entry name" value="Thioesterase/thiol ester dehydrase-isomerase"/>
    <property type="match status" value="1"/>
</dbReference>
<dbReference type="EC" id="3.1.2.-" evidence="3"/>
<evidence type="ECO:0000259" key="2">
    <source>
        <dbReference type="Pfam" id="PF03061"/>
    </source>
</evidence>
<dbReference type="GO" id="GO:0016787">
    <property type="term" value="F:hydrolase activity"/>
    <property type="evidence" value="ECO:0007669"/>
    <property type="project" value="UniProtKB-KW"/>
</dbReference>
<protein>
    <submittedName>
        <fullName evidence="3">PaaI family thioesterase</fullName>
        <ecNumber evidence="3">3.1.2.-</ecNumber>
    </submittedName>
</protein>
<dbReference type="InterPro" id="IPR029069">
    <property type="entry name" value="HotDog_dom_sf"/>
</dbReference>
<dbReference type="CDD" id="cd03443">
    <property type="entry name" value="PaaI_thioesterase"/>
    <property type="match status" value="1"/>
</dbReference>
<dbReference type="Gene3D" id="3.10.129.10">
    <property type="entry name" value="Hotdog Thioesterase"/>
    <property type="match status" value="1"/>
</dbReference>